<evidence type="ECO:0000313" key="2">
    <source>
        <dbReference type="EMBL" id="OGM56202.1"/>
    </source>
</evidence>
<keyword evidence="1" id="KW-0472">Membrane</keyword>
<feature type="transmembrane region" description="Helical" evidence="1">
    <location>
        <begin position="31"/>
        <end position="48"/>
    </location>
</feature>
<evidence type="ECO:0000313" key="3">
    <source>
        <dbReference type="Proteomes" id="UP000178313"/>
    </source>
</evidence>
<keyword evidence="1" id="KW-1133">Transmembrane helix</keyword>
<name>A0A1F8AWT1_9BACT</name>
<accession>A0A1F8AWT1</accession>
<keyword evidence="1" id="KW-0812">Transmembrane</keyword>
<dbReference type="Proteomes" id="UP000178313">
    <property type="component" value="Unassembled WGS sequence"/>
</dbReference>
<organism evidence="2 3">
    <name type="scientific">Candidatus Woesebacteria bacterium RIFCSPHIGHO2_12_FULL_46_16</name>
    <dbReference type="NCBI Taxonomy" id="1802513"/>
    <lineage>
        <taxon>Bacteria</taxon>
        <taxon>Candidatus Woeseibacteriota</taxon>
    </lineage>
</organism>
<comment type="caution">
    <text evidence="2">The sequence shown here is derived from an EMBL/GenBank/DDBJ whole genome shotgun (WGS) entry which is preliminary data.</text>
</comment>
<dbReference type="InterPro" id="IPR008969">
    <property type="entry name" value="CarboxyPept-like_regulatory"/>
</dbReference>
<dbReference type="SUPFAM" id="SSF49464">
    <property type="entry name" value="Carboxypeptidase regulatory domain-like"/>
    <property type="match status" value="1"/>
</dbReference>
<gene>
    <name evidence="2" type="ORF">A3E46_00675</name>
</gene>
<dbReference type="EMBL" id="MGGZ01000037">
    <property type="protein sequence ID" value="OGM56202.1"/>
    <property type="molecule type" value="Genomic_DNA"/>
</dbReference>
<dbReference type="STRING" id="1802513.A3E46_00675"/>
<dbReference type="Gene3D" id="2.60.40.1120">
    <property type="entry name" value="Carboxypeptidase-like, regulatory domain"/>
    <property type="match status" value="1"/>
</dbReference>
<protein>
    <submittedName>
        <fullName evidence="2">Uncharacterized protein</fullName>
    </submittedName>
</protein>
<sequence length="332" mass="35820">MTLKQFFQLAGGALVSLLFYASPLHPLIKWPFILFFALLGVALAFLPFEERPLEKWIVAFFRSIYSPTLFYWQKTQTPPVFFQEEAPTPTERFVAPQGEEALKNYLSSSGPKSPFLSALESAEQSFLSKITPLFGGVFTTTPPSAAIGQPSGSGKQKQELTIPTTEPTLMPVALRPKVIVEEGAPEAQPAGAGVTTTGVAPTVGSYGPISGQEAQFSPEAAPPLPPTTPNTIVGQILDETGKIIEGAILEIRDAAGRPVRALKSNKLGHFMIVTPLMNGRYEVIIEKEGFAFEHIVFEASGEIIPPIILRAKARPQAIISEQGLTAHAPLTN</sequence>
<proteinExistence type="predicted"/>
<evidence type="ECO:0000256" key="1">
    <source>
        <dbReference type="SAM" id="Phobius"/>
    </source>
</evidence>
<dbReference type="AlphaFoldDB" id="A0A1F8AWT1"/>
<reference evidence="2 3" key="1">
    <citation type="journal article" date="2016" name="Nat. Commun.">
        <title>Thousands of microbial genomes shed light on interconnected biogeochemical processes in an aquifer system.</title>
        <authorList>
            <person name="Anantharaman K."/>
            <person name="Brown C.T."/>
            <person name="Hug L.A."/>
            <person name="Sharon I."/>
            <person name="Castelle C.J."/>
            <person name="Probst A.J."/>
            <person name="Thomas B.C."/>
            <person name="Singh A."/>
            <person name="Wilkins M.J."/>
            <person name="Karaoz U."/>
            <person name="Brodie E.L."/>
            <person name="Williams K.H."/>
            <person name="Hubbard S.S."/>
            <person name="Banfield J.F."/>
        </authorList>
    </citation>
    <scope>NUCLEOTIDE SEQUENCE [LARGE SCALE GENOMIC DNA]</scope>
</reference>